<dbReference type="Proteomes" id="UP001500620">
    <property type="component" value="Unassembled WGS sequence"/>
</dbReference>
<reference evidence="2" key="1">
    <citation type="journal article" date="2019" name="Int. J. Syst. Evol. Microbiol.">
        <title>The Global Catalogue of Microorganisms (GCM) 10K type strain sequencing project: providing services to taxonomists for standard genome sequencing and annotation.</title>
        <authorList>
            <consortium name="The Broad Institute Genomics Platform"/>
            <consortium name="The Broad Institute Genome Sequencing Center for Infectious Disease"/>
            <person name="Wu L."/>
            <person name="Ma J."/>
        </authorList>
    </citation>
    <scope>NUCLEOTIDE SEQUENCE [LARGE SCALE GENOMIC DNA]</scope>
    <source>
        <strain evidence="2">JCM 17441</strain>
    </source>
</reference>
<comment type="caution">
    <text evidence="1">The sequence shown here is derived from an EMBL/GenBank/DDBJ whole genome shotgun (WGS) entry which is preliminary data.</text>
</comment>
<protein>
    <submittedName>
        <fullName evidence="1">Uncharacterized protein</fullName>
    </submittedName>
</protein>
<organism evidence="1 2">
    <name type="scientific">Dactylosporangium darangshiense</name>
    <dbReference type="NCBI Taxonomy" id="579108"/>
    <lineage>
        <taxon>Bacteria</taxon>
        <taxon>Bacillati</taxon>
        <taxon>Actinomycetota</taxon>
        <taxon>Actinomycetes</taxon>
        <taxon>Micromonosporales</taxon>
        <taxon>Micromonosporaceae</taxon>
        <taxon>Dactylosporangium</taxon>
    </lineage>
</organism>
<accession>A0ABP8DP77</accession>
<evidence type="ECO:0000313" key="1">
    <source>
        <dbReference type="EMBL" id="GAA4260956.1"/>
    </source>
</evidence>
<gene>
    <name evidence="1" type="ORF">GCM10022255_091670</name>
</gene>
<keyword evidence="2" id="KW-1185">Reference proteome</keyword>
<sequence length="84" mass="9288">MSVLCEALFASDLQPSERPGAVEIRAAITRAVSTLTSHGCVARMAQEFGDNPRAAADRMQWVRDAVDHTSQYLDFRRDPPAGWI</sequence>
<name>A0ABP8DP77_9ACTN</name>
<proteinExistence type="predicted"/>
<evidence type="ECO:0000313" key="2">
    <source>
        <dbReference type="Proteomes" id="UP001500620"/>
    </source>
</evidence>
<dbReference type="EMBL" id="BAABAT010000043">
    <property type="protein sequence ID" value="GAA4260956.1"/>
    <property type="molecule type" value="Genomic_DNA"/>
</dbReference>